<sequence>MESSTSKPWVATHGSQDDKFLAEKGYRTFLRYLKGADGLLEQELASLKGHGTNTTDDSISTTFLPYSLEGWNYGNVPKNPVDETSNLGAPFFIPGEWGYLEVGYRLRMLWRCLFKAALDIQNNGHNMPADENATYIHRFFKFYGAGLDKTLFSTKVQKVLVAHQ</sequence>
<evidence type="ECO:0000313" key="1">
    <source>
        <dbReference type="EMBL" id="KAI1867088.1"/>
    </source>
</evidence>
<keyword evidence="2" id="KW-1185">Reference proteome</keyword>
<dbReference type="Proteomes" id="UP000829685">
    <property type="component" value="Unassembled WGS sequence"/>
</dbReference>
<dbReference type="EMBL" id="JAFIMR010000019">
    <property type="protein sequence ID" value="KAI1867088.1"/>
    <property type="molecule type" value="Genomic_DNA"/>
</dbReference>
<organism evidence="1 2">
    <name type="scientific">Neoarthrinium moseri</name>
    <dbReference type="NCBI Taxonomy" id="1658444"/>
    <lineage>
        <taxon>Eukaryota</taxon>
        <taxon>Fungi</taxon>
        <taxon>Dikarya</taxon>
        <taxon>Ascomycota</taxon>
        <taxon>Pezizomycotina</taxon>
        <taxon>Sordariomycetes</taxon>
        <taxon>Xylariomycetidae</taxon>
        <taxon>Amphisphaeriales</taxon>
        <taxon>Apiosporaceae</taxon>
        <taxon>Neoarthrinium</taxon>
    </lineage>
</organism>
<dbReference type="AlphaFoldDB" id="A0A9Q0ANJ0"/>
<proteinExistence type="predicted"/>
<protein>
    <submittedName>
        <fullName evidence="1">Uncharacterized protein</fullName>
    </submittedName>
</protein>
<name>A0A9Q0ANJ0_9PEZI</name>
<reference evidence="1" key="1">
    <citation type="submission" date="2021-03" db="EMBL/GenBank/DDBJ databases">
        <title>Revisited historic fungal species revealed as producer of novel bioactive compounds through whole genome sequencing and comparative genomics.</title>
        <authorList>
            <person name="Vignolle G.A."/>
            <person name="Hochenegger N."/>
            <person name="Mach R.L."/>
            <person name="Mach-Aigner A.R."/>
            <person name="Javad Rahimi M."/>
            <person name="Salim K.A."/>
            <person name="Chan C.M."/>
            <person name="Lim L.B.L."/>
            <person name="Cai F."/>
            <person name="Druzhinina I.S."/>
            <person name="U'Ren J.M."/>
            <person name="Derntl C."/>
        </authorList>
    </citation>
    <scope>NUCLEOTIDE SEQUENCE</scope>
    <source>
        <strain evidence="1">TUCIM 5799</strain>
    </source>
</reference>
<evidence type="ECO:0000313" key="2">
    <source>
        <dbReference type="Proteomes" id="UP000829685"/>
    </source>
</evidence>
<gene>
    <name evidence="1" type="ORF">JX265_007664</name>
</gene>
<accession>A0A9Q0ANJ0</accession>
<comment type="caution">
    <text evidence="1">The sequence shown here is derived from an EMBL/GenBank/DDBJ whole genome shotgun (WGS) entry which is preliminary data.</text>
</comment>